<protein>
    <submittedName>
        <fullName evidence="1">Endonuclease-reverse transcriptase</fullName>
    </submittedName>
</protein>
<dbReference type="GO" id="GO:0004519">
    <property type="term" value="F:endonuclease activity"/>
    <property type="evidence" value="ECO:0007669"/>
    <property type="project" value="UniProtKB-KW"/>
</dbReference>
<dbReference type="EMBL" id="BLXT01000624">
    <property type="protein sequence ID" value="GFN78979.1"/>
    <property type="molecule type" value="Genomic_DNA"/>
</dbReference>
<sequence length="89" mass="10650">MIQPDNLWGEHCVEICVHGLDDKRCGKKEVHLSESRLRIGKRSRGRQARRWRDDIVNTKGNTWSRDARDRDEWKRDAEGYILQWMDRAS</sequence>
<evidence type="ECO:0000313" key="1">
    <source>
        <dbReference type="EMBL" id="GFN78979.1"/>
    </source>
</evidence>
<keyword evidence="1" id="KW-0255">Endonuclease</keyword>
<keyword evidence="2" id="KW-1185">Reference proteome</keyword>
<name>A0AAV3Y771_9GAST</name>
<comment type="caution">
    <text evidence="1">The sequence shown here is derived from an EMBL/GenBank/DDBJ whole genome shotgun (WGS) entry which is preliminary data.</text>
</comment>
<reference evidence="1 2" key="1">
    <citation type="journal article" date="2021" name="Elife">
        <title>Chloroplast acquisition without the gene transfer in kleptoplastic sea slugs, Plakobranchus ocellatus.</title>
        <authorList>
            <person name="Maeda T."/>
            <person name="Takahashi S."/>
            <person name="Yoshida T."/>
            <person name="Shimamura S."/>
            <person name="Takaki Y."/>
            <person name="Nagai Y."/>
            <person name="Toyoda A."/>
            <person name="Suzuki Y."/>
            <person name="Arimoto A."/>
            <person name="Ishii H."/>
            <person name="Satoh N."/>
            <person name="Nishiyama T."/>
            <person name="Hasebe M."/>
            <person name="Maruyama T."/>
            <person name="Minagawa J."/>
            <person name="Obokata J."/>
            <person name="Shigenobu S."/>
        </authorList>
    </citation>
    <scope>NUCLEOTIDE SEQUENCE [LARGE SCALE GENOMIC DNA]</scope>
</reference>
<keyword evidence="1" id="KW-0378">Hydrolase</keyword>
<dbReference type="AlphaFoldDB" id="A0AAV3Y771"/>
<gene>
    <name evidence="1" type="ORF">PoB_000548500</name>
</gene>
<evidence type="ECO:0000313" key="2">
    <source>
        <dbReference type="Proteomes" id="UP000735302"/>
    </source>
</evidence>
<accession>A0AAV3Y771</accession>
<organism evidence="1 2">
    <name type="scientific">Plakobranchus ocellatus</name>
    <dbReference type="NCBI Taxonomy" id="259542"/>
    <lineage>
        <taxon>Eukaryota</taxon>
        <taxon>Metazoa</taxon>
        <taxon>Spiralia</taxon>
        <taxon>Lophotrochozoa</taxon>
        <taxon>Mollusca</taxon>
        <taxon>Gastropoda</taxon>
        <taxon>Heterobranchia</taxon>
        <taxon>Euthyneura</taxon>
        <taxon>Panpulmonata</taxon>
        <taxon>Sacoglossa</taxon>
        <taxon>Placobranchoidea</taxon>
        <taxon>Plakobranchidae</taxon>
        <taxon>Plakobranchus</taxon>
    </lineage>
</organism>
<dbReference type="Proteomes" id="UP000735302">
    <property type="component" value="Unassembled WGS sequence"/>
</dbReference>
<proteinExistence type="predicted"/>
<keyword evidence="1" id="KW-0540">Nuclease</keyword>